<dbReference type="InterPro" id="IPR032347">
    <property type="entry name" value="DUF4864"/>
</dbReference>
<reference evidence="2" key="1">
    <citation type="submission" date="2022-07" db="EMBL/GenBank/DDBJ databases">
        <title>Complete genome sequence of Salinispirillum sp. LH10-3-1 capable of multiple carbohydrate inversion isolated from a soda lake.</title>
        <authorList>
            <person name="Liu J."/>
            <person name="Zhai Y."/>
            <person name="Zhang H."/>
            <person name="Yang H."/>
            <person name="Qu J."/>
            <person name="Li J."/>
        </authorList>
    </citation>
    <scope>NUCLEOTIDE SEQUENCE</scope>
    <source>
        <strain evidence="2">LH 10-3-1</strain>
    </source>
</reference>
<dbReference type="RefSeq" id="WP_304994704.1">
    <property type="nucleotide sequence ID" value="NZ_CP101717.1"/>
</dbReference>
<feature type="signal peptide" evidence="1">
    <location>
        <begin position="1"/>
        <end position="22"/>
    </location>
</feature>
<evidence type="ECO:0000256" key="1">
    <source>
        <dbReference type="SAM" id="SignalP"/>
    </source>
</evidence>
<protein>
    <submittedName>
        <fullName evidence="2">DUF4864 domain-containing protein</fullName>
    </submittedName>
</protein>
<evidence type="ECO:0000313" key="2">
    <source>
        <dbReference type="EMBL" id="WLD57418.1"/>
    </source>
</evidence>
<gene>
    <name evidence="2" type="ORF">NFC81_11940</name>
</gene>
<accession>A0AB38YEB3</accession>
<proteinExistence type="predicted"/>
<dbReference type="AlphaFoldDB" id="A0AB38YEB3"/>
<feature type="chain" id="PRO_5044264587" evidence="1">
    <location>
        <begin position="23"/>
        <end position="135"/>
    </location>
</feature>
<organism evidence="2">
    <name type="scientific">Salinispirillum sp. LH 10-3-1</name>
    <dbReference type="NCBI Taxonomy" id="2952525"/>
    <lineage>
        <taxon>Bacteria</taxon>
        <taxon>Pseudomonadati</taxon>
        <taxon>Pseudomonadota</taxon>
        <taxon>Gammaproteobacteria</taxon>
        <taxon>Oceanospirillales</taxon>
        <taxon>Saccharospirillaceae</taxon>
        <taxon>Salinispirillum</taxon>
    </lineage>
</organism>
<sequence length="135" mass="15067">MRAFGWCLVLALVWPVTVVAQAPESAQVVIRAQLQAFSDDNAEHAFSYAADGIKQQFGNAERFARMVRSQYPALYRPRHIAFVDPVVVSSEQMYQEVSLVDGQGRGWRAVYSLISVSGEWRIDGVAILRAPQLVL</sequence>
<name>A0AB38YEB3_9GAMM</name>
<keyword evidence="1" id="KW-0732">Signal</keyword>
<dbReference type="EMBL" id="CP101717">
    <property type="protein sequence ID" value="WLD57418.1"/>
    <property type="molecule type" value="Genomic_DNA"/>
</dbReference>
<dbReference type="Pfam" id="PF16156">
    <property type="entry name" value="DUF4864"/>
    <property type="match status" value="1"/>
</dbReference>